<evidence type="ECO:0000313" key="1">
    <source>
        <dbReference type="EMBL" id="CAH0395203.1"/>
    </source>
</evidence>
<protein>
    <submittedName>
        <fullName evidence="1">Uncharacterized protein</fullName>
    </submittedName>
</protein>
<keyword evidence="2" id="KW-1185">Reference proteome</keyword>
<organism evidence="1 2">
    <name type="scientific">Bemisia tabaci</name>
    <name type="common">Sweetpotato whitefly</name>
    <name type="synonym">Aleurodes tabaci</name>
    <dbReference type="NCBI Taxonomy" id="7038"/>
    <lineage>
        <taxon>Eukaryota</taxon>
        <taxon>Metazoa</taxon>
        <taxon>Ecdysozoa</taxon>
        <taxon>Arthropoda</taxon>
        <taxon>Hexapoda</taxon>
        <taxon>Insecta</taxon>
        <taxon>Pterygota</taxon>
        <taxon>Neoptera</taxon>
        <taxon>Paraneoptera</taxon>
        <taxon>Hemiptera</taxon>
        <taxon>Sternorrhyncha</taxon>
        <taxon>Aleyrodoidea</taxon>
        <taxon>Aleyrodidae</taxon>
        <taxon>Aleyrodinae</taxon>
        <taxon>Bemisia</taxon>
    </lineage>
</organism>
<dbReference type="Proteomes" id="UP001152759">
    <property type="component" value="Chromosome 9"/>
</dbReference>
<name>A0A9P0AL76_BEMTA</name>
<reference evidence="1" key="1">
    <citation type="submission" date="2021-12" db="EMBL/GenBank/DDBJ databases">
        <authorList>
            <person name="King R."/>
        </authorList>
    </citation>
    <scope>NUCLEOTIDE SEQUENCE</scope>
</reference>
<dbReference type="AlphaFoldDB" id="A0A9P0AL76"/>
<dbReference type="EMBL" id="OU963870">
    <property type="protein sequence ID" value="CAH0395203.1"/>
    <property type="molecule type" value="Genomic_DNA"/>
</dbReference>
<sequence>MSHTFILKGRDSVLTSDFFPPIKLDPDAEYSIGLTDFEVYNSIPNIDDTNNLFYYDDKSLIIPTGAYEVGELESYLQQKLGADNISITPNMPTQQTFIKSKHRIDFSKPRTIGKMLGFGRKILDPGQEHKSDQPVMITNVLAVLIECNLVTGSFINGIEHHTIHMFPITTPPGYKIIITPSVVLFFKVISKLINNITISVTDQDGKLLNLRNEILTVRLHLKKENYTS</sequence>
<gene>
    <name evidence="1" type="ORF">BEMITA_LOCUS13415</name>
</gene>
<evidence type="ECO:0000313" key="2">
    <source>
        <dbReference type="Proteomes" id="UP001152759"/>
    </source>
</evidence>
<accession>A0A9P0AL76</accession>
<proteinExistence type="predicted"/>